<keyword evidence="3" id="KW-1185">Reference proteome</keyword>
<evidence type="ECO:0000313" key="3">
    <source>
        <dbReference type="Proteomes" id="UP001189429"/>
    </source>
</evidence>
<dbReference type="EMBL" id="CAUYUJ010018950">
    <property type="protein sequence ID" value="CAK0887544.1"/>
    <property type="molecule type" value="Genomic_DNA"/>
</dbReference>
<gene>
    <name evidence="2" type="ORF">PCOR1329_LOCUS68570</name>
</gene>
<comment type="caution">
    <text evidence="2">The sequence shown here is derived from an EMBL/GenBank/DDBJ whole genome shotgun (WGS) entry which is preliminary data.</text>
</comment>
<name>A0ABN9WR10_9DINO</name>
<evidence type="ECO:0008006" key="4">
    <source>
        <dbReference type="Google" id="ProtNLM"/>
    </source>
</evidence>
<dbReference type="Proteomes" id="UP001189429">
    <property type="component" value="Unassembled WGS sequence"/>
</dbReference>
<reference evidence="2" key="1">
    <citation type="submission" date="2023-10" db="EMBL/GenBank/DDBJ databases">
        <authorList>
            <person name="Chen Y."/>
            <person name="Shah S."/>
            <person name="Dougan E. K."/>
            <person name="Thang M."/>
            <person name="Chan C."/>
        </authorList>
    </citation>
    <scope>NUCLEOTIDE SEQUENCE [LARGE SCALE GENOMIC DNA]</scope>
</reference>
<evidence type="ECO:0000256" key="1">
    <source>
        <dbReference type="SAM" id="MobiDB-lite"/>
    </source>
</evidence>
<proteinExistence type="predicted"/>
<evidence type="ECO:0000313" key="2">
    <source>
        <dbReference type="EMBL" id="CAK0887544.1"/>
    </source>
</evidence>
<feature type="region of interest" description="Disordered" evidence="1">
    <location>
        <begin position="97"/>
        <end position="121"/>
    </location>
</feature>
<feature type="compositionally biased region" description="Low complexity" evidence="1">
    <location>
        <begin position="110"/>
        <end position="121"/>
    </location>
</feature>
<accession>A0ABN9WR10</accession>
<organism evidence="2 3">
    <name type="scientific">Prorocentrum cordatum</name>
    <dbReference type="NCBI Taxonomy" id="2364126"/>
    <lineage>
        <taxon>Eukaryota</taxon>
        <taxon>Sar</taxon>
        <taxon>Alveolata</taxon>
        <taxon>Dinophyceae</taxon>
        <taxon>Prorocentrales</taxon>
        <taxon>Prorocentraceae</taxon>
        <taxon>Prorocentrum</taxon>
    </lineage>
</organism>
<protein>
    <recommendedName>
        <fullName evidence="4">Subtilisin</fullName>
    </recommendedName>
</protein>
<sequence length="121" mass="12624">MVPQVINDNASTSASENGRSWQRALLLLSEGGCEVGADITGYNFGTGACARRLNELTTSRSSSGMRVSEDATWTSPAAELESDAICAEMLGGARAKAANTAWPPRPRSRPPAAHSAVRGCS</sequence>